<organism evidence="2 3">
    <name type="scientific">Nocardioides lianchengensis</name>
    <dbReference type="NCBI Taxonomy" id="1045774"/>
    <lineage>
        <taxon>Bacteria</taxon>
        <taxon>Bacillati</taxon>
        <taxon>Actinomycetota</taxon>
        <taxon>Actinomycetes</taxon>
        <taxon>Propionibacteriales</taxon>
        <taxon>Nocardioidaceae</taxon>
        <taxon>Nocardioides</taxon>
    </lineage>
</organism>
<dbReference type="PROSITE" id="PS50937">
    <property type="entry name" value="HTH_MERR_2"/>
    <property type="match status" value="1"/>
</dbReference>
<dbReference type="Pfam" id="PF13411">
    <property type="entry name" value="MerR_1"/>
    <property type="match status" value="1"/>
</dbReference>
<dbReference type="PANTHER" id="PTHR30204:SF93">
    <property type="entry name" value="HTH MERR-TYPE DOMAIN-CONTAINING PROTEIN"/>
    <property type="match status" value="1"/>
</dbReference>
<evidence type="ECO:0000313" key="2">
    <source>
        <dbReference type="EMBL" id="SDC70479.1"/>
    </source>
</evidence>
<sequence length="246" mass="26895">MRSGELAALAGVTVRTLRHYHQLGILDEPERAANGYREYDVHDLVRVLRIRRLADLGLGLEAIPGVLDDTGDGHAVVLEQLDTELAAQVARLEEQRAVIAALRRDGASPDLPPELARQWHALVEAGQPRRLAELDRDQILILVQLGGARAVSMVARLYAQVEDPGQRAAYLELGARFERLTSETATAEVDRLVADTTSFLGRMVADLGDEELDLDAGEALLDAHSRDLLNPTQRAVLGRIQAALAR</sequence>
<dbReference type="AlphaFoldDB" id="A0A1G6NRS8"/>
<accession>A0A1G6NRS8</accession>
<evidence type="ECO:0000256" key="1">
    <source>
        <dbReference type="ARBA" id="ARBA00023125"/>
    </source>
</evidence>
<dbReference type="RefSeq" id="WP_139175439.1">
    <property type="nucleotide sequence ID" value="NZ_FMZM01000003.1"/>
</dbReference>
<dbReference type="Proteomes" id="UP000199034">
    <property type="component" value="Unassembled WGS sequence"/>
</dbReference>
<proteinExistence type="predicted"/>
<dbReference type="GO" id="GO:0003700">
    <property type="term" value="F:DNA-binding transcription factor activity"/>
    <property type="evidence" value="ECO:0007669"/>
    <property type="project" value="InterPro"/>
</dbReference>
<dbReference type="SUPFAM" id="SSF46955">
    <property type="entry name" value="Putative DNA-binding domain"/>
    <property type="match status" value="1"/>
</dbReference>
<dbReference type="InterPro" id="IPR009061">
    <property type="entry name" value="DNA-bd_dom_put_sf"/>
</dbReference>
<gene>
    <name evidence="2" type="ORF">SAMN05421872_103349</name>
</gene>
<dbReference type="InterPro" id="IPR000551">
    <property type="entry name" value="MerR-type_HTH_dom"/>
</dbReference>
<dbReference type="PRINTS" id="PR00040">
    <property type="entry name" value="HTHMERR"/>
</dbReference>
<dbReference type="Gene3D" id="1.10.1660.10">
    <property type="match status" value="1"/>
</dbReference>
<dbReference type="EMBL" id="FMZM01000003">
    <property type="protein sequence ID" value="SDC70479.1"/>
    <property type="molecule type" value="Genomic_DNA"/>
</dbReference>
<protein>
    <submittedName>
        <fullName evidence="2">DNA-binding transcriptional regulator, MerR family</fullName>
    </submittedName>
</protein>
<reference evidence="2 3" key="1">
    <citation type="submission" date="2016-10" db="EMBL/GenBank/DDBJ databases">
        <authorList>
            <person name="de Groot N.N."/>
        </authorList>
    </citation>
    <scope>NUCLEOTIDE SEQUENCE [LARGE SCALE GENOMIC DNA]</scope>
    <source>
        <strain evidence="2 3">CGMCC 4.6858</strain>
    </source>
</reference>
<name>A0A1G6NRS8_9ACTN</name>
<evidence type="ECO:0000313" key="3">
    <source>
        <dbReference type="Proteomes" id="UP000199034"/>
    </source>
</evidence>
<dbReference type="OrthoDB" id="4569196at2"/>
<keyword evidence="1 2" id="KW-0238">DNA-binding</keyword>
<dbReference type="SMART" id="SM00422">
    <property type="entry name" value="HTH_MERR"/>
    <property type="match status" value="1"/>
</dbReference>
<keyword evidence="3" id="KW-1185">Reference proteome</keyword>
<dbReference type="InterPro" id="IPR047057">
    <property type="entry name" value="MerR_fam"/>
</dbReference>
<dbReference type="CDD" id="cd00592">
    <property type="entry name" value="HTH_MerR-like"/>
    <property type="match status" value="1"/>
</dbReference>
<dbReference type="STRING" id="1045774.SAMN05421872_103349"/>
<dbReference type="PANTHER" id="PTHR30204">
    <property type="entry name" value="REDOX-CYCLING DRUG-SENSING TRANSCRIPTIONAL ACTIVATOR SOXR"/>
    <property type="match status" value="1"/>
</dbReference>
<dbReference type="GO" id="GO:0003677">
    <property type="term" value="F:DNA binding"/>
    <property type="evidence" value="ECO:0007669"/>
    <property type="project" value="UniProtKB-KW"/>
</dbReference>